<comment type="caution">
    <text evidence="2">The sequence shown here is derived from an EMBL/GenBank/DDBJ whole genome shotgun (WGS) entry which is preliminary data.</text>
</comment>
<protein>
    <recommendedName>
        <fullName evidence="1">DUF4376 domain-containing protein</fullName>
    </recommendedName>
</protein>
<dbReference type="InterPro" id="IPR025484">
    <property type="entry name" value="DUF4376"/>
</dbReference>
<dbReference type="OrthoDB" id="8690176at2"/>
<gene>
    <name evidence="2" type="ORF">S2091_2737</name>
</gene>
<keyword evidence="3" id="KW-1185">Reference proteome</keyword>
<dbReference type="AlphaFoldDB" id="A0A2S9GY81"/>
<feature type="domain" description="DUF4376" evidence="1">
    <location>
        <begin position="91"/>
        <end position="204"/>
    </location>
</feature>
<reference evidence="2 3" key="1">
    <citation type="submission" date="2018-02" db="EMBL/GenBank/DDBJ databases">
        <title>Solimicrobium silvestre gen. nov., sp. nov., isolated from alpine forest soil.</title>
        <authorList>
            <person name="Margesin R."/>
            <person name="Albuquerque L."/>
            <person name="Zhang D.-C."/>
            <person name="Froufe H.J.C."/>
            <person name="Severino R."/>
            <person name="Roxo I."/>
            <person name="Egas C."/>
            <person name="Da Costa M.S."/>
        </authorList>
    </citation>
    <scope>NUCLEOTIDE SEQUENCE [LARGE SCALE GENOMIC DNA]</scope>
    <source>
        <strain evidence="2 3">S20-91</strain>
    </source>
</reference>
<name>A0A2S9GY81_9BURK</name>
<evidence type="ECO:0000313" key="2">
    <source>
        <dbReference type="EMBL" id="PRC92682.1"/>
    </source>
</evidence>
<organism evidence="2 3">
    <name type="scientific">Solimicrobium silvestre</name>
    <dbReference type="NCBI Taxonomy" id="2099400"/>
    <lineage>
        <taxon>Bacteria</taxon>
        <taxon>Pseudomonadati</taxon>
        <taxon>Pseudomonadota</taxon>
        <taxon>Betaproteobacteria</taxon>
        <taxon>Burkholderiales</taxon>
        <taxon>Oxalobacteraceae</taxon>
        <taxon>Solimicrobium</taxon>
    </lineage>
</organism>
<dbReference type="RefSeq" id="WP_105532492.1">
    <property type="nucleotide sequence ID" value="NZ_PUGF01000012.1"/>
</dbReference>
<evidence type="ECO:0000313" key="3">
    <source>
        <dbReference type="Proteomes" id="UP000237839"/>
    </source>
</evidence>
<proteinExistence type="predicted"/>
<accession>A0A2S9GY81</accession>
<dbReference type="EMBL" id="PUGF01000012">
    <property type="protein sequence ID" value="PRC92682.1"/>
    <property type="molecule type" value="Genomic_DNA"/>
</dbReference>
<dbReference type="Pfam" id="PF14301">
    <property type="entry name" value="DUF4376"/>
    <property type="match status" value="1"/>
</dbReference>
<dbReference type="Proteomes" id="UP000237839">
    <property type="component" value="Unassembled WGS sequence"/>
</dbReference>
<evidence type="ECO:0000259" key="1">
    <source>
        <dbReference type="Pfam" id="PF14301"/>
    </source>
</evidence>
<sequence length="208" mass="22393">MNSYGIYNATSGVINRIISTDQNNIALNVQAGESAIILLNDETDDKFYVSNGIITAYTSTELQLIATLPIGCIWSMPSRAVVDTAVMADIQARACAAINVKRDAVIAAFDQFTYNGVVYDGDVLAQANIQMTIDVITAGIPLPANFEWRASDNSMHPMAAADVISMNAARLVAQATLVFATYSTSWTLKAQINSATTRQQVEAITWSS</sequence>